<dbReference type="RefSeq" id="WP_016471616.1">
    <property type="nucleotide sequence ID" value="NZ_BBQG01000018.1"/>
</dbReference>
<evidence type="ECO:0000313" key="1">
    <source>
        <dbReference type="EMBL" id="TGG86404.1"/>
    </source>
</evidence>
<reference evidence="1 2" key="1">
    <citation type="submission" date="2018-10" db="EMBL/GenBank/DDBJ databases">
        <title>Isolation of pseudouridimycin from Streptomyces albus DSM 40763.</title>
        <authorList>
            <person name="Rosenqvist P."/>
            <person name="Metsae-Ketelae M."/>
            <person name="Virta P."/>
        </authorList>
    </citation>
    <scope>NUCLEOTIDE SEQUENCE [LARGE SCALE GENOMIC DNA]</scope>
    <source>
        <strain evidence="1 2">DSM 40763</strain>
    </source>
</reference>
<name>A0A6C1CBF1_9ACTN</name>
<protein>
    <submittedName>
        <fullName evidence="1">Uncharacterized protein</fullName>
    </submittedName>
</protein>
<dbReference type="GeneID" id="75179566"/>
<evidence type="ECO:0000313" key="2">
    <source>
        <dbReference type="Proteomes" id="UP000298111"/>
    </source>
</evidence>
<accession>A0A6C1CBF1</accession>
<organism evidence="1 2">
    <name type="scientific">Streptomyces albus</name>
    <dbReference type="NCBI Taxonomy" id="1888"/>
    <lineage>
        <taxon>Bacteria</taxon>
        <taxon>Bacillati</taxon>
        <taxon>Actinomycetota</taxon>
        <taxon>Actinomycetes</taxon>
        <taxon>Kitasatosporales</taxon>
        <taxon>Streptomycetaceae</taxon>
        <taxon>Streptomyces</taxon>
    </lineage>
</organism>
<comment type="caution">
    <text evidence="1">The sequence shown here is derived from an EMBL/GenBank/DDBJ whole genome shotgun (WGS) entry which is preliminary data.</text>
</comment>
<dbReference type="AlphaFoldDB" id="A0A6C1CBF1"/>
<gene>
    <name evidence="1" type="ORF">D8771_08655</name>
</gene>
<dbReference type="EMBL" id="RCIY01000040">
    <property type="protein sequence ID" value="TGG86404.1"/>
    <property type="molecule type" value="Genomic_DNA"/>
</dbReference>
<proteinExistence type="predicted"/>
<sequence length="276" mass="27992">MTPPHAAAPRALSLYPRRYREAYGAEIHEMYQDAVRGAGRWARCREELDIAAHALRLRTRTGPGHPLGRFALAAAPYALAAAAALAAVRLLFLVVGTGDAADASPVLRAGAPTCVLTLAAAASAALGRWPGVRACAALGLLAAAALPGTDARFLPLLAVLVLLPPGATPARADRRLAVVLGLALGLPWLPLATAGLAVAAGYGMIGALAPTVVVLVIRSAAKDGGARHALAILLATAPWTLATATTPVGAAVALVPLVLAYGLGATVRAGRRRVRA</sequence>
<dbReference type="Proteomes" id="UP000298111">
    <property type="component" value="Unassembled WGS sequence"/>
</dbReference>